<dbReference type="GO" id="GO:0016646">
    <property type="term" value="F:oxidoreductase activity, acting on the CH-NH group of donors, NAD or NADP as acceptor"/>
    <property type="evidence" value="ECO:0007669"/>
    <property type="project" value="TreeGrafter"/>
</dbReference>
<dbReference type="SUPFAM" id="SSF51735">
    <property type="entry name" value="NAD(P)-binding Rossmann-fold domains"/>
    <property type="match status" value="1"/>
</dbReference>
<dbReference type="Proteomes" id="UP001057291">
    <property type="component" value="Unassembled WGS sequence"/>
</dbReference>
<proteinExistence type="predicted"/>
<evidence type="ECO:0000259" key="1">
    <source>
        <dbReference type="Pfam" id="PF13460"/>
    </source>
</evidence>
<dbReference type="PANTHER" id="PTHR43355">
    <property type="entry name" value="FLAVIN REDUCTASE (NADPH)"/>
    <property type="match status" value="1"/>
</dbReference>
<protein>
    <recommendedName>
        <fullName evidence="1">NAD(P)-binding domain-containing protein</fullName>
    </recommendedName>
</protein>
<evidence type="ECO:0000313" key="2">
    <source>
        <dbReference type="EMBL" id="GIM46601.1"/>
    </source>
</evidence>
<dbReference type="Pfam" id="PF13460">
    <property type="entry name" value="NAD_binding_10"/>
    <property type="match status" value="1"/>
</dbReference>
<dbReference type="InterPro" id="IPR051606">
    <property type="entry name" value="Polyketide_Oxido-like"/>
</dbReference>
<comment type="caution">
    <text evidence="2">The sequence shown here is derived from an EMBL/GenBank/DDBJ whole genome shotgun (WGS) entry which is preliminary data.</text>
</comment>
<reference evidence="2" key="1">
    <citation type="journal article" date="2023" name="Int. J. Syst. Evol. Microbiol.">
        <title>Collibacillus ludicampi gen. nov., sp. nov., a new soil bacterium of the family Alicyclobacillaceae.</title>
        <authorList>
            <person name="Jojima T."/>
            <person name="Ioku Y."/>
            <person name="Fukuta Y."/>
            <person name="Shirasaka N."/>
            <person name="Matsumura Y."/>
            <person name="Mori M."/>
        </authorList>
    </citation>
    <scope>NUCLEOTIDE SEQUENCE</scope>
    <source>
        <strain evidence="2">TP075</strain>
    </source>
</reference>
<dbReference type="EMBL" id="BOQE01000001">
    <property type="protein sequence ID" value="GIM46601.1"/>
    <property type="molecule type" value="Genomic_DNA"/>
</dbReference>
<keyword evidence="3" id="KW-1185">Reference proteome</keyword>
<dbReference type="CDD" id="cd05244">
    <property type="entry name" value="BVR-B_like_SDR_a"/>
    <property type="match status" value="1"/>
</dbReference>
<dbReference type="RefSeq" id="WP_282199676.1">
    <property type="nucleotide sequence ID" value="NZ_BOQE01000001.1"/>
</dbReference>
<feature type="domain" description="NAD(P)-binding" evidence="1">
    <location>
        <begin position="7"/>
        <end position="199"/>
    </location>
</feature>
<organism evidence="2 3">
    <name type="scientific">Collibacillus ludicampi</name>
    <dbReference type="NCBI Taxonomy" id="2771369"/>
    <lineage>
        <taxon>Bacteria</taxon>
        <taxon>Bacillati</taxon>
        <taxon>Bacillota</taxon>
        <taxon>Bacilli</taxon>
        <taxon>Bacillales</taxon>
        <taxon>Alicyclobacillaceae</taxon>
        <taxon>Collibacillus</taxon>
    </lineage>
</organism>
<dbReference type="Gene3D" id="3.40.50.720">
    <property type="entry name" value="NAD(P)-binding Rossmann-like Domain"/>
    <property type="match status" value="1"/>
</dbReference>
<evidence type="ECO:0000313" key="3">
    <source>
        <dbReference type="Proteomes" id="UP001057291"/>
    </source>
</evidence>
<dbReference type="InterPro" id="IPR016040">
    <property type="entry name" value="NAD(P)-bd_dom"/>
</dbReference>
<name>A0AAV4LFV1_9BACL</name>
<sequence>MKIALIGATGTIGQRILQEALERGHQVTAIVRDPARLAIKHPNLQSVIGDIFNEESIAAAAAGHEAVISAYGPAHGQEQTLIDAVKSLVSGVQRAGVRRVLAVGGAGSLEVAPGVQLVDTPEFPSAWKSIALAHRDALEVYRTCDLDWTCLCPAALIEPGEKTGKYRIGTDQLVVNENGESRISAEDYAVAMIDELENPRFVRKRFTVGY</sequence>
<dbReference type="InterPro" id="IPR036291">
    <property type="entry name" value="NAD(P)-bd_dom_sf"/>
</dbReference>
<dbReference type="AlphaFoldDB" id="A0AAV4LFV1"/>
<dbReference type="PANTHER" id="PTHR43355:SF2">
    <property type="entry name" value="FLAVIN REDUCTASE (NADPH)"/>
    <property type="match status" value="1"/>
</dbReference>
<accession>A0AAV4LFV1</accession>
<gene>
    <name evidence="2" type="ORF">DNHGIG_21500</name>
</gene>